<gene>
    <name evidence="1" type="ORF">MSYG_0939</name>
</gene>
<dbReference type="Proteomes" id="UP000186303">
    <property type="component" value="Chromosome 2"/>
</dbReference>
<name>A0A1M8A2H2_MALS4</name>
<evidence type="ECO:0000313" key="2">
    <source>
        <dbReference type="Proteomes" id="UP000186303"/>
    </source>
</evidence>
<accession>A0A1M8A2H2</accession>
<dbReference type="EMBL" id="LT671822">
    <property type="protein sequence ID" value="SHO76601.1"/>
    <property type="molecule type" value="Genomic_DNA"/>
</dbReference>
<evidence type="ECO:0000313" key="1">
    <source>
        <dbReference type="EMBL" id="SHO76601.1"/>
    </source>
</evidence>
<organism evidence="1 2">
    <name type="scientific">Malassezia sympodialis (strain ATCC 42132)</name>
    <name type="common">Atopic eczema-associated yeast</name>
    <dbReference type="NCBI Taxonomy" id="1230383"/>
    <lineage>
        <taxon>Eukaryota</taxon>
        <taxon>Fungi</taxon>
        <taxon>Dikarya</taxon>
        <taxon>Basidiomycota</taxon>
        <taxon>Ustilaginomycotina</taxon>
        <taxon>Malasseziomycetes</taxon>
        <taxon>Malasseziales</taxon>
        <taxon>Malasseziaceae</taxon>
        <taxon>Malassezia</taxon>
    </lineage>
</organism>
<dbReference type="VEuPathDB" id="FungiDB:MSYG_0939"/>
<proteinExistence type="predicted"/>
<keyword evidence="2" id="KW-1185">Reference proteome</keyword>
<dbReference type="OrthoDB" id="3344725at2759"/>
<dbReference type="OMA" id="ADYTCEE"/>
<reference evidence="2" key="1">
    <citation type="journal article" date="2017" name="Nucleic Acids Res.">
        <title>Proteogenomics produces comprehensive and highly accurate protein-coding gene annotation in a complete genome assembly of Malassezia sympodialis.</title>
        <authorList>
            <person name="Zhu Y."/>
            <person name="Engstroem P.G."/>
            <person name="Tellgren-Roth C."/>
            <person name="Baudo C.D."/>
            <person name="Kennell J.C."/>
            <person name="Sun S."/>
            <person name="Billmyre R.B."/>
            <person name="Schroeder M.S."/>
            <person name="Andersson A."/>
            <person name="Holm T."/>
            <person name="Sigurgeirsson B."/>
            <person name="Wu G."/>
            <person name="Sankaranarayanan S.R."/>
            <person name="Siddharthan R."/>
            <person name="Sanyal K."/>
            <person name="Lundeberg J."/>
            <person name="Nystedt B."/>
            <person name="Boekhout T."/>
            <person name="Dawson T.L. Jr."/>
            <person name="Heitman J."/>
            <person name="Scheynius A."/>
            <person name="Lehtioe J."/>
        </authorList>
    </citation>
    <scope>NUCLEOTIDE SEQUENCE [LARGE SCALE GENOMIC DNA]</scope>
    <source>
        <strain evidence="2">ATCC 42132</strain>
    </source>
</reference>
<dbReference type="AlphaFoldDB" id="A0A1M8A2H2"/>
<sequence>MSVNPVLALVSHADTLATAFQDAYQRTIPAISSLEVLSPEDPRAESCMQVLREGLEAMEAQTTQMIDMLYQVDVYLAPSTVQNAAGFNPQEALSHVSELFHAELLAKREALADYTCEEISLSQFADQWRTLDSVQRGRQQEMDDLADLLARFG</sequence>
<protein>
    <submittedName>
        <fullName evidence="1">Uncharacterized protein</fullName>
    </submittedName>
</protein>